<name>A0ABW0LU05_9BACL</name>
<keyword evidence="8" id="KW-0808">Transferase</keyword>
<evidence type="ECO:0000256" key="1">
    <source>
        <dbReference type="ARBA" id="ARBA00004141"/>
    </source>
</evidence>
<comment type="subcellular location">
    <subcellularLocation>
        <location evidence="1">Membrane</location>
        <topology evidence="1">Multi-pass membrane protein</topology>
    </subcellularLocation>
</comment>
<dbReference type="InterPro" id="IPR007267">
    <property type="entry name" value="GtrA_DPMS_TM"/>
</dbReference>
<dbReference type="Gene3D" id="3.90.550.10">
    <property type="entry name" value="Spore Coat Polysaccharide Biosynthesis Protein SpsA, Chain A"/>
    <property type="match status" value="1"/>
</dbReference>
<evidence type="ECO:0000256" key="3">
    <source>
        <dbReference type="ARBA" id="ARBA00022989"/>
    </source>
</evidence>
<protein>
    <submittedName>
        <fullName evidence="8">Glycosyltransferase</fullName>
        <ecNumber evidence="8">2.4.-.-</ecNumber>
    </submittedName>
</protein>
<gene>
    <name evidence="8" type="ORF">ACFPPD_06135</name>
</gene>
<keyword evidence="9" id="KW-1185">Reference proteome</keyword>
<keyword evidence="4 5" id="KW-0472">Membrane</keyword>
<accession>A0ABW0LU05</accession>
<sequence>MTTTILIPAYEPNHKLLTLIDRLKDAGFRSIVVVDDGSGERYADLFRSAGKAGCAVLTHVANRGKGRALKTGFQHLMREGIATCVVCADSDGQHLPEDIRRIAETAADRPGQIVLGTRRFTGNVPLRSRFGNSVTRGVYAFATGTPIHDTQTGLRGYSSDMLEWLCRVSGERFEYEMNLLLEAPSAGYSFHEVPIDTVYLNKNESSHFRPLADSARIYYPIVKFGASSAGAALVDFFLLLVIQIATMNLLFAVIGARVCSSILNYAVNRKFVFSRGRPRSAVSRSMPRYFALVALILALNYGLMFAFHERLGIALVAAKLLTEGSLFLFSYWAQRKLVY</sequence>
<reference evidence="9" key="1">
    <citation type="journal article" date="2019" name="Int. J. Syst. Evol. Microbiol.">
        <title>The Global Catalogue of Microorganisms (GCM) 10K type strain sequencing project: providing services to taxonomists for standard genome sequencing and annotation.</title>
        <authorList>
            <consortium name="The Broad Institute Genomics Platform"/>
            <consortium name="The Broad Institute Genome Sequencing Center for Infectious Disease"/>
            <person name="Wu L."/>
            <person name="Ma J."/>
        </authorList>
    </citation>
    <scope>NUCLEOTIDE SEQUENCE [LARGE SCALE GENOMIC DNA]</scope>
    <source>
        <strain evidence="9">CCUG 57113</strain>
    </source>
</reference>
<keyword evidence="2 5" id="KW-0812">Transmembrane</keyword>
<dbReference type="InterPro" id="IPR050256">
    <property type="entry name" value="Glycosyltransferase_2"/>
</dbReference>
<dbReference type="RefSeq" id="WP_209751842.1">
    <property type="nucleotide sequence ID" value="NZ_JBHSMH010000009.1"/>
</dbReference>
<comment type="caution">
    <text evidence="8">The sequence shown here is derived from an EMBL/GenBank/DDBJ whole genome shotgun (WGS) entry which is preliminary data.</text>
</comment>
<feature type="domain" description="GtrA/DPMS transmembrane" evidence="7">
    <location>
        <begin position="223"/>
        <end position="338"/>
    </location>
</feature>
<dbReference type="InterPro" id="IPR001173">
    <property type="entry name" value="Glyco_trans_2-like"/>
</dbReference>
<dbReference type="Pfam" id="PF00535">
    <property type="entry name" value="Glycos_transf_2"/>
    <property type="match status" value="1"/>
</dbReference>
<evidence type="ECO:0000256" key="4">
    <source>
        <dbReference type="ARBA" id="ARBA00023136"/>
    </source>
</evidence>
<evidence type="ECO:0000256" key="2">
    <source>
        <dbReference type="ARBA" id="ARBA00022692"/>
    </source>
</evidence>
<dbReference type="PANTHER" id="PTHR48090">
    <property type="entry name" value="UNDECAPRENYL-PHOSPHATE 4-DEOXY-4-FORMAMIDO-L-ARABINOSE TRANSFERASE-RELATED"/>
    <property type="match status" value="1"/>
</dbReference>
<dbReference type="GO" id="GO:0016757">
    <property type="term" value="F:glycosyltransferase activity"/>
    <property type="evidence" value="ECO:0007669"/>
    <property type="project" value="UniProtKB-KW"/>
</dbReference>
<dbReference type="EC" id="2.4.-.-" evidence="8"/>
<proteinExistence type="predicted"/>
<dbReference type="Proteomes" id="UP001596105">
    <property type="component" value="Unassembled WGS sequence"/>
</dbReference>
<dbReference type="PANTHER" id="PTHR48090:SF7">
    <property type="entry name" value="RFBJ PROTEIN"/>
    <property type="match status" value="1"/>
</dbReference>
<feature type="domain" description="Glycosyltransferase 2-like" evidence="6">
    <location>
        <begin position="4"/>
        <end position="162"/>
    </location>
</feature>
<dbReference type="EMBL" id="JBHSMH010000009">
    <property type="protein sequence ID" value="MFC5468292.1"/>
    <property type="molecule type" value="Genomic_DNA"/>
</dbReference>
<evidence type="ECO:0000259" key="6">
    <source>
        <dbReference type="Pfam" id="PF00535"/>
    </source>
</evidence>
<feature type="transmembrane region" description="Helical" evidence="5">
    <location>
        <begin position="288"/>
        <end position="307"/>
    </location>
</feature>
<dbReference type="CDD" id="cd04179">
    <property type="entry name" value="DPM_DPG-synthase_like"/>
    <property type="match status" value="1"/>
</dbReference>
<keyword evidence="3 5" id="KW-1133">Transmembrane helix</keyword>
<feature type="transmembrane region" description="Helical" evidence="5">
    <location>
        <begin position="248"/>
        <end position="267"/>
    </location>
</feature>
<evidence type="ECO:0000256" key="5">
    <source>
        <dbReference type="SAM" id="Phobius"/>
    </source>
</evidence>
<feature type="transmembrane region" description="Helical" evidence="5">
    <location>
        <begin position="313"/>
        <end position="333"/>
    </location>
</feature>
<evidence type="ECO:0000259" key="7">
    <source>
        <dbReference type="Pfam" id="PF04138"/>
    </source>
</evidence>
<organism evidence="8 9">
    <name type="scientific">Cohnella suwonensis</name>
    <dbReference type="NCBI Taxonomy" id="696072"/>
    <lineage>
        <taxon>Bacteria</taxon>
        <taxon>Bacillati</taxon>
        <taxon>Bacillota</taxon>
        <taxon>Bacilli</taxon>
        <taxon>Bacillales</taxon>
        <taxon>Paenibacillaceae</taxon>
        <taxon>Cohnella</taxon>
    </lineage>
</organism>
<dbReference type="InterPro" id="IPR029044">
    <property type="entry name" value="Nucleotide-diphossugar_trans"/>
</dbReference>
<dbReference type="Pfam" id="PF04138">
    <property type="entry name" value="GtrA_DPMS_TM"/>
    <property type="match status" value="1"/>
</dbReference>
<evidence type="ECO:0000313" key="8">
    <source>
        <dbReference type="EMBL" id="MFC5468292.1"/>
    </source>
</evidence>
<keyword evidence="8" id="KW-0328">Glycosyltransferase</keyword>
<evidence type="ECO:0000313" key="9">
    <source>
        <dbReference type="Proteomes" id="UP001596105"/>
    </source>
</evidence>
<dbReference type="SUPFAM" id="SSF53448">
    <property type="entry name" value="Nucleotide-diphospho-sugar transferases"/>
    <property type="match status" value="1"/>
</dbReference>